<feature type="region of interest" description="Disordered" evidence="1">
    <location>
        <begin position="29"/>
        <end position="53"/>
    </location>
</feature>
<feature type="region of interest" description="Disordered" evidence="1">
    <location>
        <begin position="175"/>
        <end position="198"/>
    </location>
</feature>
<evidence type="ECO:0000313" key="3">
    <source>
        <dbReference type="Proteomes" id="UP000691718"/>
    </source>
</evidence>
<dbReference type="OrthoDB" id="6357915at2759"/>
<evidence type="ECO:0000256" key="1">
    <source>
        <dbReference type="SAM" id="MobiDB-lite"/>
    </source>
</evidence>
<keyword evidence="3" id="KW-1185">Reference proteome</keyword>
<evidence type="ECO:0000313" key="2">
    <source>
        <dbReference type="EMBL" id="CAG4974585.1"/>
    </source>
</evidence>
<proteinExistence type="predicted"/>
<organism evidence="2 3">
    <name type="scientific">Parnassius apollo</name>
    <name type="common">Apollo butterfly</name>
    <name type="synonym">Papilio apollo</name>
    <dbReference type="NCBI Taxonomy" id="110799"/>
    <lineage>
        <taxon>Eukaryota</taxon>
        <taxon>Metazoa</taxon>
        <taxon>Ecdysozoa</taxon>
        <taxon>Arthropoda</taxon>
        <taxon>Hexapoda</taxon>
        <taxon>Insecta</taxon>
        <taxon>Pterygota</taxon>
        <taxon>Neoptera</taxon>
        <taxon>Endopterygota</taxon>
        <taxon>Lepidoptera</taxon>
        <taxon>Glossata</taxon>
        <taxon>Ditrysia</taxon>
        <taxon>Papilionoidea</taxon>
        <taxon>Papilionidae</taxon>
        <taxon>Parnassiinae</taxon>
        <taxon>Parnassini</taxon>
        <taxon>Parnassius</taxon>
        <taxon>Parnassius</taxon>
    </lineage>
</organism>
<comment type="caution">
    <text evidence="2">The sequence shown here is derived from an EMBL/GenBank/DDBJ whole genome shotgun (WGS) entry which is preliminary data.</text>
</comment>
<feature type="compositionally biased region" description="Basic and acidic residues" evidence="1">
    <location>
        <begin position="32"/>
        <end position="53"/>
    </location>
</feature>
<dbReference type="AlphaFoldDB" id="A0A8S3WQ05"/>
<reference evidence="2" key="1">
    <citation type="submission" date="2021-04" db="EMBL/GenBank/DDBJ databases">
        <authorList>
            <person name="Tunstrom K."/>
        </authorList>
    </citation>
    <scope>NUCLEOTIDE SEQUENCE</scope>
</reference>
<dbReference type="Proteomes" id="UP000691718">
    <property type="component" value="Unassembled WGS sequence"/>
</dbReference>
<name>A0A8S3WQ05_PARAO</name>
<protein>
    <submittedName>
        <fullName evidence="2">(apollo) hypothetical protein</fullName>
    </submittedName>
</protein>
<accession>A0A8S3WQ05</accession>
<gene>
    <name evidence="2" type="ORF">PAPOLLO_LOCUS8944</name>
</gene>
<sequence>MIYQLTPEAPKGKKNVRTKAEFIKKIQSSTSESKEMKFRVQKKDSSKYEDGEAKKILSEKHRTSLSSSVKSPFVCEDFETHSADDSIIYRRHSSSSYSSTCMSPRRLSDVDSGGTQYTARTALIVEKGNKISDDNNKQTSDTFMADPINITNSEIINRDDCLSIKEKLNSKLSLALNKRKRENSNNDKPPKQKKKGPRYNIEVLKEFEQALICVDGRKDISVTLVTSQCGMLCSSLDFRPLLEDDEKKRATNACEIADSVRLSVYINICTAWFDIKTQNDAIGLVGLHDLDTLYAFMIKNQLQNVQLVLRNCQDNFTISNLLKKHISYQLNTSCKFDSAHLEASLRTMNELKSSELSNESVFTLRILQTFCETFNYKFQKIEDKLPLSLLTSIPHK</sequence>
<dbReference type="EMBL" id="CAJQZP010000644">
    <property type="protein sequence ID" value="CAG4974585.1"/>
    <property type="molecule type" value="Genomic_DNA"/>
</dbReference>